<sequence>MSTEIMEVDYLVHFVHGKESGPWGSKISRLAAIARAHPMLVQSLDYAGMDDPVARAEKLVRSCESVTQKLILVGSSMGGWVATAASAKLKPQALFLLAPAFFLPAYPPLQAACPGSAIEIVHGWGDDIIPYEHSVRFGREHACSVHLLDDGHRLQNQTLQLDELFGAFLRRMAQTAQ</sequence>
<organism evidence="2 3">
    <name type="scientific">Noviherbaspirillum suwonense</name>
    <dbReference type="NCBI Taxonomy" id="1224511"/>
    <lineage>
        <taxon>Bacteria</taxon>
        <taxon>Pseudomonadati</taxon>
        <taxon>Pseudomonadota</taxon>
        <taxon>Betaproteobacteria</taxon>
        <taxon>Burkholderiales</taxon>
        <taxon>Oxalobacteraceae</taxon>
        <taxon>Noviherbaspirillum</taxon>
    </lineage>
</organism>
<keyword evidence="2" id="KW-0378">Hydrolase</keyword>
<feature type="domain" description="AB hydrolase-1" evidence="1">
    <location>
        <begin position="14"/>
        <end position="137"/>
    </location>
</feature>
<dbReference type="Gene3D" id="3.40.50.1820">
    <property type="entry name" value="alpha/beta hydrolase"/>
    <property type="match status" value="1"/>
</dbReference>
<dbReference type="GO" id="GO:0016787">
    <property type="term" value="F:hydrolase activity"/>
    <property type="evidence" value="ECO:0007669"/>
    <property type="project" value="UniProtKB-KW"/>
</dbReference>
<keyword evidence="3" id="KW-1185">Reference proteome</keyword>
<accession>A0ABY1QV83</accession>
<evidence type="ECO:0000313" key="3">
    <source>
        <dbReference type="Proteomes" id="UP001158049"/>
    </source>
</evidence>
<dbReference type="SUPFAM" id="SSF53474">
    <property type="entry name" value="alpha/beta-Hydrolases"/>
    <property type="match status" value="1"/>
</dbReference>
<name>A0ABY1QV83_9BURK</name>
<proteinExistence type="predicted"/>
<evidence type="ECO:0000313" key="2">
    <source>
        <dbReference type="EMBL" id="SMP79585.1"/>
    </source>
</evidence>
<dbReference type="Proteomes" id="UP001158049">
    <property type="component" value="Unassembled WGS sequence"/>
</dbReference>
<dbReference type="InterPro" id="IPR029058">
    <property type="entry name" value="AB_hydrolase_fold"/>
</dbReference>
<protein>
    <submittedName>
        <fullName evidence="2">Alpha/beta hydrolase family protein</fullName>
    </submittedName>
</protein>
<dbReference type="RefSeq" id="WP_283445298.1">
    <property type="nucleotide sequence ID" value="NZ_FXUL01000032.1"/>
</dbReference>
<dbReference type="Pfam" id="PF12697">
    <property type="entry name" value="Abhydrolase_6"/>
    <property type="match status" value="1"/>
</dbReference>
<comment type="caution">
    <text evidence="2">The sequence shown here is derived from an EMBL/GenBank/DDBJ whole genome shotgun (WGS) entry which is preliminary data.</text>
</comment>
<reference evidence="2 3" key="1">
    <citation type="submission" date="2017-05" db="EMBL/GenBank/DDBJ databases">
        <authorList>
            <person name="Varghese N."/>
            <person name="Submissions S."/>
        </authorList>
    </citation>
    <scope>NUCLEOTIDE SEQUENCE [LARGE SCALE GENOMIC DNA]</scope>
    <source>
        <strain evidence="2 3">DSM 26001</strain>
    </source>
</reference>
<dbReference type="InterPro" id="IPR000073">
    <property type="entry name" value="AB_hydrolase_1"/>
</dbReference>
<evidence type="ECO:0000259" key="1">
    <source>
        <dbReference type="Pfam" id="PF12697"/>
    </source>
</evidence>
<gene>
    <name evidence="2" type="ORF">SAMN06295970_1324</name>
</gene>
<dbReference type="EMBL" id="FXUL01000032">
    <property type="protein sequence ID" value="SMP79585.1"/>
    <property type="molecule type" value="Genomic_DNA"/>
</dbReference>